<gene>
    <name evidence="2" type="ORF">LW81_046</name>
</gene>
<reference evidence="2 3" key="1">
    <citation type="journal article" date="2017" name="Viruses">
        <title>Phage Biodiversity in Artisanal Cheese Wheys Reflects the Complexity of the Fermentation Process.</title>
        <authorList>
            <person name="Mahony J."/>
            <person name="Moscarelli A."/>
            <person name="Kelleher P."/>
            <person name="Lugli G.A."/>
            <person name="Ventura M."/>
            <person name="Settanni L."/>
            <person name="van Sinderen D."/>
        </authorList>
    </citation>
    <scope>NUCLEOTIDE SEQUENCE [LARGE SCALE GENOMIC DNA]</scope>
</reference>
<keyword evidence="3" id="KW-1185">Reference proteome</keyword>
<evidence type="ECO:0000313" key="2">
    <source>
        <dbReference type="EMBL" id="ARM67616.1"/>
    </source>
</evidence>
<dbReference type="Proteomes" id="UP000224987">
    <property type="component" value="Segment"/>
</dbReference>
<organism evidence="2 3">
    <name type="scientific">Lactococcus phage LW81</name>
    <dbReference type="NCBI Taxonomy" id="1965482"/>
    <lineage>
        <taxon>Viruses</taxon>
        <taxon>Duplodnaviria</taxon>
        <taxon>Heunggongvirae</taxon>
        <taxon>Uroviricota</taxon>
        <taxon>Caudoviricetes</taxon>
        <taxon>Audreyjarvisvirus</taxon>
        <taxon>Audreyjarvisvirus LW81</taxon>
    </lineage>
</organism>
<keyword evidence="1" id="KW-0175">Coiled coil</keyword>
<dbReference type="EMBL" id="KY554777">
    <property type="protein sequence ID" value="ARM67616.1"/>
    <property type="molecule type" value="Genomic_DNA"/>
</dbReference>
<name>A0A1W6JN31_9CAUD</name>
<sequence>MKTFIKNMTREQLKKVITDNENLQNEVLELLQESTSFYVSDVLDALNLSDYSIDLYSYSYIKYENLYSFLDSVEYVQEYFGILDAESENTVKRLKELLTVYDNTDDESKEIETHKQIEALEGELKEYITNSLIGCYDFSGDDIIREFIDMYHENFENYYIRNNDYTKIYIMTEKTI</sequence>
<accession>A0A1W6JN31</accession>
<protein>
    <submittedName>
        <fullName evidence="2">Uncharacterized protein</fullName>
    </submittedName>
</protein>
<feature type="coiled-coil region" evidence="1">
    <location>
        <begin position="6"/>
        <end position="33"/>
    </location>
</feature>
<evidence type="ECO:0000256" key="1">
    <source>
        <dbReference type="SAM" id="Coils"/>
    </source>
</evidence>
<proteinExistence type="predicted"/>
<evidence type="ECO:0000313" key="3">
    <source>
        <dbReference type="Proteomes" id="UP000224987"/>
    </source>
</evidence>